<comment type="caution">
    <text evidence="3">The sequence shown here is derived from an EMBL/GenBank/DDBJ whole genome shotgun (WGS) entry which is preliminary data.</text>
</comment>
<dbReference type="Pfam" id="PF22725">
    <property type="entry name" value="GFO_IDH_MocA_C3"/>
    <property type="match status" value="1"/>
</dbReference>
<dbReference type="EMBL" id="WPCU01000004">
    <property type="protein sequence ID" value="MVA74979.1"/>
    <property type="molecule type" value="Genomic_DNA"/>
</dbReference>
<dbReference type="GO" id="GO:0000166">
    <property type="term" value="F:nucleotide binding"/>
    <property type="evidence" value="ECO:0007669"/>
    <property type="project" value="InterPro"/>
</dbReference>
<dbReference type="AlphaFoldDB" id="A0A6A9V050"/>
<evidence type="ECO:0000313" key="4">
    <source>
        <dbReference type="Proteomes" id="UP000435304"/>
    </source>
</evidence>
<dbReference type="SUPFAM" id="SSF55347">
    <property type="entry name" value="Glyceraldehyde-3-phosphate dehydrogenase-like, C-terminal domain"/>
    <property type="match status" value="1"/>
</dbReference>
<feature type="domain" description="Gfo/Idh/MocA-like oxidoreductase N-terminal" evidence="1">
    <location>
        <begin position="6"/>
        <end position="124"/>
    </location>
</feature>
<dbReference type="Gene3D" id="3.40.50.720">
    <property type="entry name" value="NAD(P)-binding Rossmann-like Domain"/>
    <property type="match status" value="1"/>
</dbReference>
<evidence type="ECO:0000259" key="2">
    <source>
        <dbReference type="Pfam" id="PF22725"/>
    </source>
</evidence>
<dbReference type="PANTHER" id="PTHR43708:SF8">
    <property type="entry name" value="OXIDOREDUCTASE"/>
    <property type="match status" value="1"/>
</dbReference>
<dbReference type="Proteomes" id="UP000435304">
    <property type="component" value="Unassembled WGS sequence"/>
</dbReference>
<dbReference type="InterPro" id="IPR051317">
    <property type="entry name" value="Gfo/Idh/MocA_oxidoreduct"/>
</dbReference>
<dbReference type="InterPro" id="IPR000683">
    <property type="entry name" value="Gfo/Idh/MocA-like_OxRdtase_N"/>
</dbReference>
<dbReference type="Pfam" id="PF01408">
    <property type="entry name" value="GFO_IDH_MocA"/>
    <property type="match status" value="1"/>
</dbReference>
<evidence type="ECO:0000259" key="1">
    <source>
        <dbReference type="Pfam" id="PF01408"/>
    </source>
</evidence>
<proteinExistence type="predicted"/>
<gene>
    <name evidence="3" type="ORF">GC722_02895</name>
</gene>
<reference evidence="3 4" key="1">
    <citation type="submission" date="2019-12" db="EMBL/GenBank/DDBJ databases">
        <title>Auraticoccus cholistani sp. nov., an actinomycete isolated from soil of Cholistan desert.</title>
        <authorList>
            <person name="Cheema M.T."/>
        </authorList>
    </citation>
    <scope>NUCLEOTIDE SEQUENCE [LARGE SCALE GENOMIC DNA]</scope>
    <source>
        <strain evidence="3 4">F435</strain>
    </source>
</reference>
<dbReference type="RefSeq" id="WP_156607840.1">
    <property type="nucleotide sequence ID" value="NZ_WPCU01000004.1"/>
</dbReference>
<dbReference type="SUPFAM" id="SSF51735">
    <property type="entry name" value="NAD(P)-binding Rossmann-fold domains"/>
    <property type="match status" value="1"/>
</dbReference>
<dbReference type="InterPro" id="IPR036291">
    <property type="entry name" value="NAD(P)-bd_dom_sf"/>
</dbReference>
<dbReference type="InterPro" id="IPR055170">
    <property type="entry name" value="GFO_IDH_MocA-like_dom"/>
</dbReference>
<feature type="domain" description="GFO/IDH/MocA-like oxidoreductase" evidence="2">
    <location>
        <begin position="134"/>
        <end position="265"/>
    </location>
</feature>
<protein>
    <recommendedName>
        <fullName evidence="5">Gfo/Idh/MocA family oxidoreductase</fullName>
    </recommendedName>
</protein>
<dbReference type="Gene3D" id="3.30.360.10">
    <property type="entry name" value="Dihydrodipicolinate Reductase, domain 2"/>
    <property type="match status" value="1"/>
</dbReference>
<name>A0A6A9V050_9ACTN</name>
<dbReference type="PANTHER" id="PTHR43708">
    <property type="entry name" value="CONSERVED EXPRESSED OXIDOREDUCTASE (EUROFUNG)"/>
    <property type="match status" value="1"/>
</dbReference>
<organism evidence="3 4">
    <name type="scientific">Auraticoccus cholistanensis</name>
    <dbReference type="NCBI Taxonomy" id="2656650"/>
    <lineage>
        <taxon>Bacteria</taxon>
        <taxon>Bacillati</taxon>
        <taxon>Actinomycetota</taxon>
        <taxon>Actinomycetes</taxon>
        <taxon>Propionibacteriales</taxon>
        <taxon>Propionibacteriaceae</taxon>
        <taxon>Auraticoccus</taxon>
    </lineage>
</organism>
<evidence type="ECO:0008006" key="5">
    <source>
        <dbReference type="Google" id="ProtNLM"/>
    </source>
</evidence>
<evidence type="ECO:0000313" key="3">
    <source>
        <dbReference type="EMBL" id="MVA74979.1"/>
    </source>
</evidence>
<sequence>MSRRPIGVGIIGLGNSGWFYHAEGTLEHSPDYDVVAVSARRPERTAEAARRFGATGHATWLDLVHDERVDLVVVATPHDQHAPMTIASLEAGKHVVVEKPMASTRAEAEAMMAAAQRSGRILTVFQNRRWEPSFQIIRQLLAEGAIGQVWRSEERRMHRGRYTVSGSERAHAGTEPAAWAHSTAGGGGVVNLIAPHLVDHQLLLHGGLPECVSATMHRYEGDEVEHHGDVRLHYGDGVVARIEVFRECDVDLPKWAVFGSAGTIVADDFDALRLVRPGRDVVRFDGLAPLQACDEFYESLARAVHGDGPVPVDPQEAAAVVRVLEAAHRSAASGGVTVAP</sequence>
<keyword evidence="4" id="KW-1185">Reference proteome</keyword>
<accession>A0A6A9V050</accession>